<dbReference type="GeneID" id="25913144"/>
<proteinExistence type="predicted"/>
<reference evidence="1 2" key="1">
    <citation type="submission" date="2011-02" db="EMBL/GenBank/DDBJ databases">
        <title>The Genome Sequence of Sphaeroforma arctica JP610.</title>
        <authorList>
            <consortium name="The Broad Institute Genome Sequencing Platform"/>
            <person name="Russ C."/>
            <person name="Cuomo C."/>
            <person name="Young S.K."/>
            <person name="Zeng Q."/>
            <person name="Gargeya S."/>
            <person name="Alvarado L."/>
            <person name="Berlin A."/>
            <person name="Chapman S.B."/>
            <person name="Chen Z."/>
            <person name="Freedman E."/>
            <person name="Gellesch M."/>
            <person name="Goldberg J."/>
            <person name="Griggs A."/>
            <person name="Gujja S."/>
            <person name="Heilman E."/>
            <person name="Heiman D."/>
            <person name="Howarth C."/>
            <person name="Mehta T."/>
            <person name="Neiman D."/>
            <person name="Pearson M."/>
            <person name="Roberts A."/>
            <person name="Saif S."/>
            <person name="Shea T."/>
            <person name="Shenoy N."/>
            <person name="Sisk P."/>
            <person name="Stolte C."/>
            <person name="Sykes S."/>
            <person name="White J."/>
            <person name="Yandava C."/>
            <person name="Burger G."/>
            <person name="Gray M.W."/>
            <person name="Holland P.W.H."/>
            <person name="King N."/>
            <person name="Lang F.B.F."/>
            <person name="Roger A.J."/>
            <person name="Ruiz-Trillo I."/>
            <person name="Haas B."/>
            <person name="Nusbaum C."/>
            <person name="Birren B."/>
        </authorList>
    </citation>
    <scope>NUCLEOTIDE SEQUENCE [LARGE SCALE GENOMIC DNA]</scope>
    <source>
        <strain evidence="1 2">JP610</strain>
    </source>
</reference>
<name>A0A0L0FEA7_9EUKA</name>
<gene>
    <name evidence="1" type="ORF">SARC_12640</name>
</gene>
<organism evidence="1 2">
    <name type="scientific">Sphaeroforma arctica JP610</name>
    <dbReference type="NCBI Taxonomy" id="667725"/>
    <lineage>
        <taxon>Eukaryota</taxon>
        <taxon>Ichthyosporea</taxon>
        <taxon>Ichthyophonida</taxon>
        <taxon>Sphaeroforma</taxon>
    </lineage>
</organism>
<dbReference type="RefSeq" id="XP_014148723.1">
    <property type="nucleotide sequence ID" value="XM_014293248.1"/>
</dbReference>
<protein>
    <submittedName>
        <fullName evidence="1">Uncharacterized protein</fullName>
    </submittedName>
</protein>
<sequence>MAKIEDMLPVQDDMDLDEPVVPEPLSAEIRAEMEVDPADEPEEDLKRNRLQSMKRSVFGVEVGGIIIERIVNFDGNY</sequence>
<dbReference type="AlphaFoldDB" id="A0A0L0FEA7"/>
<keyword evidence="2" id="KW-1185">Reference proteome</keyword>
<dbReference type="EMBL" id="KQ244057">
    <property type="protein sequence ID" value="KNC74821.1"/>
    <property type="molecule type" value="Genomic_DNA"/>
</dbReference>
<evidence type="ECO:0000313" key="1">
    <source>
        <dbReference type="EMBL" id="KNC74821.1"/>
    </source>
</evidence>
<dbReference type="Proteomes" id="UP000054560">
    <property type="component" value="Unassembled WGS sequence"/>
</dbReference>
<accession>A0A0L0FEA7</accession>
<evidence type="ECO:0000313" key="2">
    <source>
        <dbReference type="Proteomes" id="UP000054560"/>
    </source>
</evidence>